<dbReference type="SUPFAM" id="SSF54236">
    <property type="entry name" value="Ubiquitin-like"/>
    <property type="match status" value="1"/>
</dbReference>
<evidence type="ECO:0000259" key="4">
    <source>
        <dbReference type="PROSITE" id="PS50033"/>
    </source>
</evidence>
<dbReference type="PANTHER" id="PTHR23322">
    <property type="entry name" value="FAS-ASSOCIATED PROTEIN"/>
    <property type="match status" value="1"/>
</dbReference>
<dbReference type="SUPFAM" id="SSF46934">
    <property type="entry name" value="UBA-like"/>
    <property type="match status" value="1"/>
</dbReference>
<sequence length="511" mass="57262">MASANMDVSQLSESQQLALQQYMSVTDQDVAAAIPLLQRSQWNVEIAIAKFFDGEGPDLIAEALAAQNAPPPRAARQENLQQSLFDGSIHSSRSRSPPDAAPRIVPQPDDQVIYRPPFLLSLIFTPFSLLYRLLSLPFGFLSYLFPFLPRMFRPSPTAGTTRRTNTIGRKPLKPRDCAARLKREFEEEYGPNNLPLYDGGYAQALDLAKKDLKFLVIVLTSPEHDDTSSFIQDTLLSAEVSDFFNDPKNDIILWIGDVRDSEAYQVSTALRCTKFPFTALITHTPEQGSTSMSVVARITGPVPPTTYLTKLRAGIATHAEKLATVRATRSAQQFERSLRDEQNSAYERSLAQDRERARLRREAEAAAAAEEKRIADDLAAALALKNKREQWKRWRVQAIPPEPSLDSKNVVRIALKMPEAARITRRFSGDASVEELYAFVECYDLLQSETEGESTKPEEYEHQYDFRLVSTLPRVVYSIEDGGTIGEKVGKSGNLIVEPISDDEDEEDEED</sequence>
<dbReference type="PROSITE" id="PS50033">
    <property type="entry name" value="UBX"/>
    <property type="match status" value="1"/>
</dbReference>
<dbReference type="Gene3D" id="3.40.30.10">
    <property type="entry name" value="Glutaredoxin"/>
    <property type="match status" value="1"/>
</dbReference>
<evidence type="ECO:0000256" key="2">
    <source>
        <dbReference type="SAM" id="MobiDB-lite"/>
    </source>
</evidence>
<dbReference type="Gene3D" id="3.10.20.90">
    <property type="entry name" value="Phosphatidylinositol 3-kinase Catalytic Subunit, Chain A, domain 1"/>
    <property type="match status" value="1"/>
</dbReference>
<dbReference type="SMART" id="SM00594">
    <property type="entry name" value="UAS"/>
    <property type="match status" value="1"/>
</dbReference>
<comment type="caution">
    <text evidence="5">The sequence shown here is derived from an EMBL/GenBank/DDBJ whole genome shotgun (WGS) entry which is preliminary data.</text>
</comment>
<evidence type="ECO:0000313" key="5">
    <source>
        <dbReference type="EMBL" id="RDW92619.1"/>
    </source>
</evidence>
<feature type="domain" description="UBX" evidence="4">
    <location>
        <begin position="406"/>
        <end position="481"/>
    </location>
</feature>
<keyword evidence="1" id="KW-0175">Coiled coil</keyword>
<keyword evidence="3" id="KW-1133">Transmembrane helix</keyword>
<feature type="compositionally biased region" description="Acidic residues" evidence="2">
    <location>
        <begin position="500"/>
        <end position="511"/>
    </location>
</feature>
<dbReference type="Pfam" id="PF14555">
    <property type="entry name" value="UBA_4"/>
    <property type="match status" value="1"/>
</dbReference>
<dbReference type="GO" id="GO:0043130">
    <property type="term" value="F:ubiquitin binding"/>
    <property type="evidence" value="ECO:0007669"/>
    <property type="project" value="TreeGrafter"/>
</dbReference>
<dbReference type="InterPro" id="IPR001012">
    <property type="entry name" value="UBX_dom"/>
</dbReference>
<organism evidence="5 6">
    <name type="scientific">Coleophoma crateriformis</name>
    <dbReference type="NCBI Taxonomy" id="565419"/>
    <lineage>
        <taxon>Eukaryota</taxon>
        <taxon>Fungi</taxon>
        <taxon>Dikarya</taxon>
        <taxon>Ascomycota</taxon>
        <taxon>Pezizomycotina</taxon>
        <taxon>Leotiomycetes</taxon>
        <taxon>Helotiales</taxon>
        <taxon>Dermateaceae</taxon>
        <taxon>Coleophoma</taxon>
    </lineage>
</organism>
<feature type="compositionally biased region" description="Low complexity" evidence="2">
    <location>
        <begin position="94"/>
        <end position="103"/>
    </location>
</feature>
<reference evidence="5 6" key="1">
    <citation type="journal article" date="2018" name="IMA Fungus">
        <title>IMA Genome-F 9: Draft genome sequence of Annulohypoxylon stygium, Aspergillus mulundensis, Berkeleyomyces basicola (syn. Thielaviopsis basicola), Ceratocystis smalleyi, two Cercospora beticola strains, Coleophoma cylindrospora, Fusarium fracticaudum, Phialophora cf. hyalina, and Morchella septimelata.</title>
        <authorList>
            <person name="Wingfield B.D."/>
            <person name="Bills G.F."/>
            <person name="Dong Y."/>
            <person name="Huang W."/>
            <person name="Nel W.J."/>
            <person name="Swalarsk-Parry B.S."/>
            <person name="Vaghefi N."/>
            <person name="Wilken P.M."/>
            <person name="An Z."/>
            <person name="de Beer Z.W."/>
            <person name="De Vos L."/>
            <person name="Chen L."/>
            <person name="Duong T.A."/>
            <person name="Gao Y."/>
            <person name="Hammerbacher A."/>
            <person name="Kikkert J.R."/>
            <person name="Li Y."/>
            <person name="Li H."/>
            <person name="Li K."/>
            <person name="Li Q."/>
            <person name="Liu X."/>
            <person name="Ma X."/>
            <person name="Naidoo K."/>
            <person name="Pethybridge S.J."/>
            <person name="Sun J."/>
            <person name="Steenkamp E.T."/>
            <person name="van der Nest M.A."/>
            <person name="van Wyk S."/>
            <person name="Wingfield M.J."/>
            <person name="Xiong C."/>
            <person name="Yue Q."/>
            <person name="Zhang X."/>
        </authorList>
    </citation>
    <scope>NUCLEOTIDE SEQUENCE [LARGE SCALE GENOMIC DNA]</scope>
    <source>
        <strain evidence="5 6">BP5796</strain>
    </source>
</reference>
<keyword evidence="3" id="KW-0472">Membrane</keyword>
<name>A0A3D8T288_9HELO</name>
<evidence type="ECO:0000256" key="3">
    <source>
        <dbReference type="SAM" id="Phobius"/>
    </source>
</evidence>
<dbReference type="SUPFAM" id="SSF52833">
    <property type="entry name" value="Thioredoxin-like"/>
    <property type="match status" value="1"/>
</dbReference>
<dbReference type="InterPro" id="IPR029071">
    <property type="entry name" value="Ubiquitin-like_domsf"/>
</dbReference>
<protein>
    <recommendedName>
        <fullName evidence="4">UBX domain-containing protein</fullName>
    </recommendedName>
</protein>
<dbReference type="PANTHER" id="PTHR23322:SF1">
    <property type="entry name" value="FAS-ASSOCIATED FACTOR 2"/>
    <property type="match status" value="1"/>
</dbReference>
<dbReference type="InterPro" id="IPR009060">
    <property type="entry name" value="UBA-like_sf"/>
</dbReference>
<dbReference type="GO" id="GO:0005783">
    <property type="term" value="C:endoplasmic reticulum"/>
    <property type="evidence" value="ECO:0007669"/>
    <property type="project" value="TreeGrafter"/>
</dbReference>
<evidence type="ECO:0000313" key="6">
    <source>
        <dbReference type="Proteomes" id="UP000256328"/>
    </source>
</evidence>
<dbReference type="OrthoDB" id="1026733at2759"/>
<dbReference type="EMBL" id="PDLN01000002">
    <property type="protein sequence ID" value="RDW92619.1"/>
    <property type="molecule type" value="Genomic_DNA"/>
</dbReference>
<keyword evidence="3" id="KW-0812">Transmembrane</keyword>
<keyword evidence="6" id="KW-1185">Reference proteome</keyword>
<dbReference type="Proteomes" id="UP000256328">
    <property type="component" value="Unassembled WGS sequence"/>
</dbReference>
<dbReference type="Pfam" id="PF00789">
    <property type="entry name" value="UBX"/>
    <property type="match status" value="1"/>
</dbReference>
<dbReference type="InterPro" id="IPR006577">
    <property type="entry name" value="UAS"/>
</dbReference>
<dbReference type="GO" id="GO:0036503">
    <property type="term" value="P:ERAD pathway"/>
    <property type="evidence" value="ECO:0007669"/>
    <property type="project" value="TreeGrafter"/>
</dbReference>
<accession>A0A3D8T288</accession>
<dbReference type="AlphaFoldDB" id="A0A3D8T288"/>
<dbReference type="InterPro" id="IPR036249">
    <property type="entry name" value="Thioredoxin-like_sf"/>
</dbReference>
<dbReference type="SMART" id="SM00166">
    <property type="entry name" value="UBX"/>
    <property type="match status" value="1"/>
</dbReference>
<evidence type="ECO:0000256" key="1">
    <source>
        <dbReference type="ARBA" id="ARBA00023054"/>
    </source>
</evidence>
<dbReference type="CDD" id="cd01767">
    <property type="entry name" value="UBX"/>
    <property type="match status" value="1"/>
</dbReference>
<dbReference type="CDD" id="cd14273">
    <property type="entry name" value="UBA_TAP-C_like"/>
    <property type="match status" value="1"/>
</dbReference>
<feature type="region of interest" description="Disordered" evidence="2">
    <location>
        <begin position="488"/>
        <end position="511"/>
    </location>
</feature>
<proteinExistence type="predicted"/>
<gene>
    <name evidence="5" type="ORF">BP5796_02013</name>
</gene>
<dbReference type="InterPro" id="IPR050730">
    <property type="entry name" value="UBX_domain-protein"/>
</dbReference>
<dbReference type="Gene3D" id="1.10.8.10">
    <property type="entry name" value="DNA helicase RuvA subunit, C-terminal domain"/>
    <property type="match status" value="1"/>
</dbReference>
<feature type="transmembrane region" description="Helical" evidence="3">
    <location>
        <begin position="118"/>
        <end position="145"/>
    </location>
</feature>
<feature type="region of interest" description="Disordered" evidence="2">
    <location>
        <begin position="88"/>
        <end position="107"/>
    </location>
</feature>